<keyword evidence="2" id="KW-1185">Reference proteome</keyword>
<protein>
    <submittedName>
        <fullName evidence="1">Uncharacterized protein</fullName>
    </submittedName>
</protein>
<dbReference type="AlphaFoldDB" id="A0A8T0GBQ7"/>
<reference evidence="1 2" key="1">
    <citation type="submission" date="2020-06" db="EMBL/GenBank/DDBJ databases">
        <title>WGS assembly of Ceratodon purpureus strain R40.</title>
        <authorList>
            <person name="Carey S.B."/>
            <person name="Jenkins J."/>
            <person name="Shu S."/>
            <person name="Lovell J.T."/>
            <person name="Sreedasyam A."/>
            <person name="Maumus F."/>
            <person name="Tiley G.P."/>
            <person name="Fernandez-Pozo N."/>
            <person name="Barry K."/>
            <person name="Chen C."/>
            <person name="Wang M."/>
            <person name="Lipzen A."/>
            <person name="Daum C."/>
            <person name="Saski C.A."/>
            <person name="Payton A.C."/>
            <person name="Mcbreen J.C."/>
            <person name="Conrad R.E."/>
            <person name="Kollar L.M."/>
            <person name="Olsson S."/>
            <person name="Huttunen S."/>
            <person name="Landis J.B."/>
            <person name="Wickett N.J."/>
            <person name="Johnson M.G."/>
            <person name="Rensing S.A."/>
            <person name="Grimwood J."/>
            <person name="Schmutz J."/>
            <person name="Mcdaniel S.F."/>
        </authorList>
    </citation>
    <scope>NUCLEOTIDE SEQUENCE [LARGE SCALE GENOMIC DNA]</scope>
    <source>
        <strain evidence="1 2">R40</strain>
    </source>
</reference>
<dbReference type="EMBL" id="CM026432">
    <property type="protein sequence ID" value="KAG0556470.1"/>
    <property type="molecule type" value="Genomic_DNA"/>
</dbReference>
<comment type="caution">
    <text evidence="1">The sequence shown here is derived from an EMBL/GenBank/DDBJ whole genome shotgun (WGS) entry which is preliminary data.</text>
</comment>
<evidence type="ECO:0000313" key="2">
    <source>
        <dbReference type="Proteomes" id="UP000822688"/>
    </source>
</evidence>
<name>A0A8T0GBQ7_CERPU</name>
<proteinExistence type="predicted"/>
<organism evidence="1 2">
    <name type="scientific">Ceratodon purpureus</name>
    <name type="common">Fire moss</name>
    <name type="synonym">Dicranum purpureum</name>
    <dbReference type="NCBI Taxonomy" id="3225"/>
    <lineage>
        <taxon>Eukaryota</taxon>
        <taxon>Viridiplantae</taxon>
        <taxon>Streptophyta</taxon>
        <taxon>Embryophyta</taxon>
        <taxon>Bryophyta</taxon>
        <taxon>Bryophytina</taxon>
        <taxon>Bryopsida</taxon>
        <taxon>Dicranidae</taxon>
        <taxon>Pseudoditrichales</taxon>
        <taxon>Ditrichaceae</taxon>
        <taxon>Ceratodon</taxon>
    </lineage>
</organism>
<dbReference type="Proteomes" id="UP000822688">
    <property type="component" value="Chromosome 11"/>
</dbReference>
<gene>
    <name evidence="1" type="ORF">KC19_11G055800</name>
</gene>
<evidence type="ECO:0000313" key="1">
    <source>
        <dbReference type="EMBL" id="KAG0556470.1"/>
    </source>
</evidence>
<accession>A0A8T0GBQ7</accession>
<sequence>MAHTVPGRGRDYESTSAVASAPHCGQLHISTALVDLRASDTRVRHMIVVS</sequence>